<dbReference type="InterPro" id="IPR050416">
    <property type="entry name" value="FAD-linked_Oxidoreductase"/>
</dbReference>
<sequence>MDQVHPKEDGFNMMGCTSLGNFCCLGLTSLLGDSKVAGPGSAIYSASLESYFSAQQASINPACIVSPQSTEDVAATVKWLVTNGRNCTFAVRSGGHTGWAGASNVADGVVIDLRALDAVEPNTENSTVSVGVGATWDAVYAKLDPLNMSVNGGRAAGVGVGGLTLGGGISFFSPRYGWTCDTVSNFQVVLADGSTVDANKTSNPDLFRALKGGNNNFGVVTRMELAIFKQGPLWASTIYQLMSTKDDVIREFVKANSRDSYDEYASFYTTFVYTQARGISVIANELEYTKEIDSPAIYEGFLSLPNIQNNTRVTNMTALSVETAAVRPVDQRSLSRVVTIASTEASIKAAFDRWNATVADVSQVSNIIWAFVLEPLPPAIYARAAEGNSLGLENRTEPLIVALLSATWTNATDDLVVTKAAKAFFDAVDADGRQSGTYDPYIYLDYADQDQQVIASYGSESVRRLRQVQRRVDPLGVFTVQVPGGYKIPTGEEAASV</sequence>
<dbReference type="InterPro" id="IPR016169">
    <property type="entry name" value="FAD-bd_PCMH_sub2"/>
</dbReference>
<evidence type="ECO:0000256" key="1">
    <source>
        <dbReference type="ARBA" id="ARBA00005466"/>
    </source>
</evidence>
<evidence type="ECO:0000256" key="3">
    <source>
        <dbReference type="ARBA" id="ARBA00022827"/>
    </source>
</evidence>
<dbReference type="PROSITE" id="PS51387">
    <property type="entry name" value="FAD_PCMH"/>
    <property type="match status" value="1"/>
</dbReference>
<evidence type="ECO:0000256" key="2">
    <source>
        <dbReference type="ARBA" id="ARBA00022630"/>
    </source>
</evidence>
<evidence type="ECO:0000256" key="4">
    <source>
        <dbReference type="ARBA" id="ARBA00023002"/>
    </source>
</evidence>
<keyword evidence="3" id="KW-0274">FAD</keyword>
<gene>
    <name evidence="6" type="ORF">SUNI508_06654</name>
</gene>
<name>A0ABR2V0D4_9PEZI</name>
<organism evidence="6 7">
    <name type="scientific">Seiridium unicorne</name>
    <dbReference type="NCBI Taxonomy" id="138068"/>
    <lineage>
        <taxon>Eukaryota</taxon>
        <taxon>Fungi</taxon>
        <taxon>Dikarya</taxon>
        <taxon>Ascomycota</taxon>
        <taxon>Pezizomycotina</taxon>
        <taxon>Sordariomycetes</taxon>
        <taxon>Xylariomycetidae</taxon>
        <taxon>Amphisphaeriales</taxon>
        <taxon>Sporocadaceae</taxon>
        <taxon>Seiridium</taxon>
    </lineage>
</organism>
<dbReference type="Gene3D" id="3.40.462.20">
    <property type="match status" value="1"/>
</dbReference>
<dbReference type="Gene3D" id="3.30.465.10">
    <property type="match status" value="1"/>
</dbReference>
<keyword evidence="7" id="KW-1185">Reference proteome</keyword>
<dbReference type="InterPro" id="IPR006094">
    <property type="entry name" value="Oxid_FAD_bind_N"/>
</dbReference>
<dbReference type="InterPro" id="IPR016167">
    <property type="entry name" value="FAD-bd_PCMH_sub1"/>
</dbReference>
<evidence type="ECO:0000313" key="7">
    <source>
        <dbReference type="Proteomes" id="UP001408356"/>
    </source>
</evidence>
<dbReference type="Pfam" id="PF01565">
    <property type="entry name" value="FAD_binding_4"/>
    <property type="match status" value="1"/>
</dbReference>
<proteinExistence type="inferred from homology"/>
<dbReference type="SUPFAM" id="SSF56176">
    <property type="entry name" value="FAD-binding/transporter-associated domain-like"/>
    <property type="match status" value="1"/>
</dbReference>
<reference evidence="6 7" key="1">
    <citation type="journal article" date="2024" name="J. Plant Pathol.">
        <title>Sequence and assembly of the genome of Seiridium unicorne, isolate CBS 538.82, causal agent of cypress canker disease.</title>
        <authorList>
            <person name="Scali E."/>
            <person name="Rocca G.D."/>
            <person name="Danti R."/>
            <person name="Garbelotto M."/>
            <person name="Barberini S."/>
            <person name="Baroncelli R."/>
            <person name="Emiliani G."/>
        </authorList>
    </citation>
    <scope>NUCLEOTIDE SEQUENCE [LARGE SCALE GENOMIC DNA]</scope>
    <source>
        <strain evidence="6 7">BM-138-508</strain>
    </source>
</reference>
<dbReference type="PANTHER" id="PTHR42973">
    <property type="entry name" value="BINDING OXIDOREDUCTASE, PUTATIVE (AFU_ORTHOLOGUE AFUA_1G17690)-RELATED"/>
    <property type="match status" value="1"/>
</dbReference>
<protein>
    <submittedName>
        <fullName evidence="6">FAD-binding PCMH-type domain-containing protein</fullName>
    </submittedName>
</protein>
<dbReference type="Proteomes" id="UP001408356">
    <property type="component" value="Unassembled WGS sequence"/>
</dbReference>
<dbReference type="InterPro" id="IPR036318">
    <property type="entry name" value="FAD-bd_PCMH-like_sf"/>
</dbReference>
<evidence type="ECO:0000313" key="6">
    <source>
        <dbReference type="EMBL" id="KAK9420126.1"/>
    </source>
</evidence>
<dbReference type="EMBL" id="JARVKF010000257">
    <property type="protein sequence ID" value="KAK9420126.1"/>
    <property type="molecule type" value="Genomic_DNA"/>
</dbReference>
<feature type="domain" description="FAD-binding PCMH-type" evidence="5">
    <location>
        <begin position="57"/>
        <end position="230"/>
    </location>
</feature>
<evidence type="ECO:0000259" key="5">
    <source>
        <dbReference type="PROSITE" id="PS51387"/>
    </source>
</evidence>
<comment type="caution">
    <text evidence="6">The sequence shown here is derived from an EMBL/GenBank/DDBJ whole genome shotgun (WGS) entry which is preliminary data.</text>
</comment>
<keyword evidence="2" id="KW-0285">Flavoprotein</keyword>
<dbReference type="Gene3D" id="3.30.43.10">
    <property type="entry name" value="Uridine Diphospho-n-acetylenolpyruvylglucosamine Reductase, domain 2"/>
    <property type="match status" value="1"/>
</dbReference>
<keyword evidence="4" id="KW-0560">Oxidoreductase</keyword>
<dbReference type="PANTHER" id="PTHR42973:SF22">
    <property type="entry name" value="FAD-BINDING PCMH-TYPE DOMAIN-CONTAINING PROTEIN-RELATED"/>
    <property type="match status" value="1"/>
</dbReference>
<dbReference type="InterPro" id="IPR016166">
    <property type="entry name" value="FAD-bd_PCMH"/>
</dbReference>
<accession>A0ABR2V0D4</accession>
<comment type="similarity">
    <text evidence="1">Belongs to the oxygen-dependent FAD-linked oxidoreductase family.</text>
</comment>